<feature type="region of interest" description="Disordered" evidence="1">
    <location>
        <begin position="1"/>
        <end position="37"/>
    </location>
</feature>
<sequence length="118" mass="13894">MPTGTRRLKKNNSLKRKTRAAQIADAGRNNPETNANRAFKNRAKDIAARQRQNGRESEIKRFIKERMSVLMRIRMEMIDFNERGGDPSIKERLNYLYEFYSREVVRAQGELNSMPIYL</sequence>
<reference evidence="2" key="1">
    <citation type="journal article" date="2020" name="Nature">
        <title>Giant virus diversity and host interactions through global metagenomics.</title>
        <authorList>
            <person name="Schulz F."/>
            <person name="Roux S."/>
            <person name="Paez-Espino D."/>
            <person name="Jungbluth S."/>
            <person name="Walsh D.A."/>
            <person name="Denef V.J."/>
            <person name="McMahon K.D."/>
            <person name="Konstantinidis K.T."/>
            <person name="Eloe-Fadrosh E.A."/>
            <person name="Kyrpides N.C."/>
            <person name="Woyke T."/>
        </authorList>
    </citation>
    <scope>NUCLEOTIDE SEQUENCE</scope>
    <source>
        <strain evidence="2">GVMAG-M-3300010158-60</strain>
    </source>
</reference>
<evidence type="ECO:0000313" key="2">
    <source>
        <dbReference type="EMBL" id="QHS89373.1"/>
    </source>
</evidence>
<organism evidence="2">
    <name type="scientific">viral metagenome</name>
    <dbReference type="NCBI Taxonomy" id="1070528"/>
    <lineage>
        <taxon>unclassified sequences</taxon>
        <taxon>metagenomes</taxon>
        <taxon>organismal metagenomes</taxon>
    </lineage>
</organism>
<dbReference type="EMBL" id="MN739109">
    <property type="protein sequence ID" value="QHS89373.1"/>
    <property type="molecule type" value="Genomic_DNA"/>
</dbReference>
<feature type="compositionally biased region" description="Basic residues" evidence="1">
    <location>
        <begin position="1"/>
        <end position="19"/>
    </location>
</feature>
<evidence type="ECO:0000256" key="1">
    <source>
        <dbReference type="SAM" id="MobiDB-lite"/>
    </source>
</evidence>
<dbReference type="AlphaFoldDB" id="A0A6C0BD96"/>
<name>A0A6C0BD96_9ZZZZ</name>
<protein>
    <submittedName>
        <fullName evidence="2">Uncharacterized protein</fullName>
    </submittedName>
</protein>
<proteinExistence type="predicted"/>
<accession>A0A6C0BD96</accession>